<evidence type="ECO:0000256" key="7">
    <source>
        <dbReference type="ARBA" id="ARBA00048807"/>
    </source>
</evidence>
<dbReference type="PIRSF" id="PIRSF006113">
    <property type="entry name" value="PTP_synth"/>
    <property type="match status" value="1"/>
</dbReference>
<evidence type="ECO:0000256" key="6">
    <source>
        <dbReference type="ARBA" id="ARBA00023239"/>
    </source>
</evidence>
<keyword evidence="8" id="KW-0671">Queuosine biosynthesis</keyword>
<feature type="binding site" evidence="10">
    <location>
        <position position="15"/>
    </location>
    <ligand>
        <name>Zn(2+)</name>
        <dbReference type="ChEBI" id="CHEBI:29105"/>
    </ligand>
</feature>
<evidence type="ECO:0000256" key="9">
    <source>
        <dbReference type="PIRSR" id="PIRSR006113-1"/>
    </source>
</evidence>
<comment type="catalytic activity">
    <reaction evidence="7 8">
        <text>7,8-dihydroneopterin 3'-triphosphate + H2O = 6-carboxy-5,6,7,8-tetrahydropterin + triphosphate + acetaldehyde + 2 H(+)</text>
        <dbReference type="Rhea" id="RHEA:27966"/>
        <dbReference type="ChEBI" id="CHEBI:15343"/>
        <dbReference type="ChEBI" id="CHEBI:15377"/>
        <dbReference type="ChEBI" id="CHEBI:15378"/>
        <dbReference type="ChEBI" id="CHEBI:18036"/>
        <dbReference type="ChEBI" id="CHEBI:58462"/>
        <dbReference type="ChEBI" id="CHEBI:61032"/>
        <dbReference type="EC" id="4.1.2.50"/>
    </reaction>
</comment>
<dbReference type="NCBIfam" id="TIGR03367">
    <property type="entry name" value="queuosine_QueD"/>
    <property type="match status" value="1"/>
</dbReference>
<comment type="cofactor">
    <cofactor evidence="8 10">
        <name>Zn(2+)</name>
        <dbReference type="ChEBI" id="CHEBI:29105"/>
    </cofactor>
    <text evidence="8 10">Binds 1 zinc ion per subunit.</text>
</comment>
<dbReference type="EC" id="4.-.-.-" evidence="8"/>
<evidence type="ECO:0000256" key="8">
    <source>
        <dbReference type="PIRNR" id="PIRNR006113"/>
    </source>
</evidence>
<dbReference type="UniPathway" id="UPA00391"/>
<gene>
    <name evidence="11" type="ORF">SE18_16670</name>
</gene>
<keyword evidence="12" id="KW-1185">Reference proteome</keyword>
<evidence type="ECO:0000313" key="11">
    <source>
        <dbReference type="EMBL" id="KPL85304.1"/>
    </source>
</evidence>
<evidence type="ECO:0000256" key="5">
    <source>
        <dbReference type="ARBA" id="ARBA00022833"/>
    </source>
</evidence>
<dbReference type="OrthoDB" id="9804698at2"/>
<dbReference type="PANTHER" id="PTHR12589:SF7">
    <property type="entry name" value="6-PYRUVOYL TETRAHYDROBIOPTERIN SYNTHASE"/>
    <property type="match status" value="1"/>
</dbReference>
<comment type="caution">
    <text evidence="11">The sequence shown here is derived from an EMBL/GenBank/DDBJ whole genome shotgun (WGS) entry which is preliminary data.</text>
</comment>
<evidence type="ECO:0000313" key="12">
    <source>
        <dbReference type="Proteomes" id="UP000050277"/>
    </source>
</evidence>
<keyword evidence="5 8" id="KW-0862">Zinc</keyword>
<dbReference type="EMBL" id="LGKP01000025">
    <property type="protein sequence ID" value="KPL85304.1"/>
    <property type="molecule type" value="Genomic_DNA"/>
</dbReference>
<reference evidence="11 12" key="1">
    <citation type="submission" date="2015-07" db="EMBL/GenBank/DDBJ databases">
        <title>Whole genome sequence of Herpetosiphon geysericola DSM 7119.</title>
        <authorList>
            <person name="Hemp J."/>
            <person name="Ward L.M."/>
            <person name="Pace L.A."/>
            <person name="Fischer W.W."/>
        </authorList>
    </citation>
    <scope>NUCLEOTIDE SEQUENCE [LARGE SCALE GENOMIC DNA]</scope>
    <source>
        <strain evidence="11 12">DSM 7119</strain>
    </source>
</reference>
<dbReference type="SUPFAM" id="SSF55620">
    <property type="entry name" value="Tetrahydrobiopterin biosynthesis enzymes-like"/>
    <property type="match status" value="1"/>
</dbReference>
<dbReference type="Gene3D" id="3.30.479.10">
    <property type="entry name" value="6-pyruvoyl tetrahydropterin synthase/QueD"/>
    <property type="match status" value="1"/>
</dbReference>
<evidence type="ECO:0000256" key="3">
    <source>
        <dbReference type="ARBA" id="ARBA00018141"/>
    </source>
</evidence>
<feature type="binding site" evidence="10">
    <location>
        <position position="30"/>
    </location>
    <ligand>
        <name>Zn(2+)</name>
        <dbReference type="ChEBI" id="CHEBI:29105"/>
    </ligand>
</feature>
<dbReference type="AlphaFoldDB" id="A0A0P6YJJ8"/>
<feature type="active site" description="Proton acceptor" evidence="9">
    <location>
        <position position="24"/>
    </location>
</feature>
<dbReference type="PANTHER" id="PTHR12589">
    <property type="entry name" value="PYRUVOYL TETRAHYDROBIOPTERIN SYNTHASE"/>
    <property type="match status" value="1"/>
</dbReference>
<dbReference type="Proteomes" id="UP000050277">
    <property type="component" value="Unassembled WGS sequence"/>
</dbReference>
<comment type="similarity">
    <text evidence="2 8">Belongs to the PTPS family. QueD subfamily.</text>
</comment>
<evidence type="ECO:0000256" key="10">
    <source>
        <dbReference type="PIRSR" id="PIRSR006113-2"/>
    </source>
</evidence>
<dbReference type="RefSeq" id="WP_054535590.1">
    <property type="nucleotide sequence ID" value="NZ_LGKP01000025.1"/>
</dbReference>
<keyword evidence="4 8" id="KW-0479">Metal-binding</keyword>
<evidence type="ECO:0000256" key="1">
    <source>
        <dbReference type="ARBA" id="ARBA00005061"/>
    </source>
</evidence>
<feature type="active site" description="Charge relay system" evidence="9">
    <location>
        <position position="116"/>
    </location>
</feature>
<dbReference type="GO" id="GO:0046872">
    <property type="term" value="F:metal ion binding"/>
    <property type="evidence" value="ECO:0007669"/>
    <property type="project" value="UniProtKB-KW"/>
</dbReference>
<protein>
    <recommendedName>
        <fullName evidence="3 8">6-carboxy-5,6,7,8-tetrahydropterin synthase</fullName>
        <ecNumber evidence="8">4.-.-.-</ecNumber>
    </recommendedName>
</protein>
<proteinExistence type="inferred from homology"/>
<evidence type="ECO:0000256" key="4">
    <source>
        <dbReference type="ARBA" id="ARBA00022723"/>
    </source>
</evidence>
<sequence>MHAILTKQFRFEAAHQLPNHRGKCARLHGHSYLLEVSVRGPIQPARGQSDDGMVIDLEQIKEVVNEILIARVDHYNLNDVLSVPSTAENIIHWMWDELEQQAPEFGALLWRMRLWETASGYVEISRAEREAQP</sequence>
<accession>A0A0P6YJJ8</accession>
<organism evidence="11 12">
    <name type="scientific">Herpetosiphon geysericola</name>
    <dbReference type="NCBI Taxonomy" id="70996"/>
    <lineage>
        <taxon>Bacteria</taxon>
        <taxon>Bacillati</taxon>
        <taxon>Chloroflexota</taxon>
        <taxon>Chloroflexia</taxon>
        <taxon>Herpetosiphonales</taxon>
        <taxon>Herpetosiphonaceae</taxon>
        <taxon>Herpetosiphon</taxon>
    </lineage>
</organism>
<feature type="active site" description="Charge relay system" evidence="9">
    <location>
        <position position="74"/>
    </location>
</feature>
<comment type="pathway">
    <text evidence="1 8">Purine metabolism; 7-cyano-7-deazaguanine biosynthesis.</text>
</comment>
<dbReference type="GO" id="GO:0008616">
    <property type="term" value="P:tRNA queuosine(34) biosynthetic process"/>
    <property type="evidence" value="ECO:0007669"/>
    <property type="project" value="UniProtKB-KW"/>
</dbReference>
<dbReference type="STRING" id="70996.SE18_16670"/>
<feature type="binding site" evidence="10">
    <location>
        <position position="28"/>
    </location>
    <ligand>
        <name>Zn(2+)</name>
        <dbReference type="ChEBI" id="CHEBI:29105"/>
    </ligand>
</feature>
<dbReference type="Pfam" id="PF01242">
    <property type="entry name" value="PTPS"/>
    <property type="match status" value="1"/>
</dbReference>
<dbReference type="InterPro" id="IPR038418">
    <property type="entry name" value="6-PTP_synth/QueD_sf"/>
</dbReference>
<dbReference type="GO" id="GO:0070497">
    <property type="term" value="F:6-carboxytetrahydropterin synthase activity"/>
    <property type="evidence" value="ECO:0007669"/>
    <property type="project" value="UniProtKB-EC"/>
</dbReference>
<dbReference type="InterPro" id="IPR007115">
    <property type="entry name" value="6-PTP_synth/QueD"/>
</dbReference>
<name>A0A0P6YJJ8_9CHLR</name>
<keyword evidence="6 8" id="KW-0456">Lyase</keyword>
<evidence type="ECO:0000256" key="2">
    <source>
        <dbReference type="ARBA" id="ARBA00008900"/>
    </source>
</evidence>